<feature type="compositionally biased region" description="Pro residues" evidence="1">
    <location>
        <begin position="1"/>
        <end position="11"/>
    </location>
</feature>
<feature type="transmembrane region" description="Helical" evidence="2">
    <location>
        <begin position="45"/>
        <end position="66"/>
    </location>
</feature>
<organism evidence="3 4">
    <name type="scientific">Novipirellula caenicola</name>
    <dbReference type="NCBI Taxonomy" id="1536901"/>
    <lineage>
        <taxon>Bacteria</taxon>
        <taxon>Pseudomonadati</taxon>
        <taxon>Planctomycetota</taxon>
        <taxon>Planctomycetia</taxon>
        <taxon>Pirellulales</taxon>
        <taxon>Pirellulaceae</taxon>
        <taxon>Novipirellula</taxon>
    </lineage>
</organism>
<gene>
    <name evidence="3" type="ORF">Rcae01_01766</name>
</gene>
<protein>
    <submittedName>
        <fullName evidence="3">Uncharacterized protein</fullName>
    </submittedName>
</protein>
<evidence type="ECO:0000256" key="2">
    <source>
        <dbReference type="SAM" id="Phobius"/>
    </source>
</evidence>
<keyword evidence="2" id="KW-0472">Membrane</keyword>
<keyword evidence="2" id="KW-0812">Transmembrane</keyword>
<feature type="region of interest" description="Disordered" evidence="1">
    <location>
        <begin position="1"/>
        <end position="21"/>
    </location>
</feature>
<keyword evidence="2" id="KW-1133">Transmembrane helix</keyword>
<sequence>MGSPRQPPAAPSPETTKPCPSAMVRLPHWPSAVKHFLVASFAQEVAIHICTAIIHALLGGAAIRCFDRGVDRLLYRFIDTRDGLTRFKPPLTLLFPA</sequence>
<dbReference type="Proteomes" id="UP001416858">
    <property type="component" value="Unassembled WGS sequence"/>
</dbReference>
<comment type="caution">
    <text evidence="3">The sequence shown here is derived from an EMBL/GenBank/DDBJ whole genome shotgun (WGS) entry which is preliminary data.</text>
</comment>
<evidence type="ECO:0000256" key="1">
    <source>
        <dbReference type="SAM" id="MobiDB-lite"/>
    </source>
</evidence>
<reference evidence="3 4" key="1">
    <citation type="submission" date="2024-02" db="EMBL/GenBank/DDBJ databases">
        <title>Rhodopirellula caenicola NBRC 110016.</title>
        <authorList>
            <person name="Ichikawa N."/>
            <person name="Katano-Makiyama Y."/>
            <person name="Hidaka K."/>
        </authorList>
    </citation>
    <scope>NUCLEOTIDE SEQUENCE [LARGE SCALE GENOMIC DNA]</scope>
    <source>
        <strain evidence="3 4">NBRC 110016</strain>
    </source>
</reference>
<evidence type="ECO:0000313" key="3">
    <source>
        <dbReference type="EMBL" id="GAA5506314.1"/>
    </source>
</evidence>
<name>A0ABP9VM80_9BACT</name>
<accession>A0ABP9VM80</accession>
<keyword evidence="4" id="KW-1185">Reference proteome</keyword>
<evidence type="ECO:0000313" key="4">
    <source>
        <dbReference type="Proteomes" id="UP001416858"/>
    </source>
</evidence>
<proteinExistence type="predicted"/>
<dbReference type="EMBL" id="BAABRO010000003">
    <property type="protein sequence ID" value="GAA5506314.1"/>
    <property type="molecule type" value="Genomic_DNA"/>
</dbReference>